<evidence type="ECO:0000313" key="2">
    <source>
        <dbReference type="EMBL" id="KAB2332422.1"/>
    </source>
</evidence>
<keyword evidence="3" id="KW-1185">Reference proteome</keyword>
<organism evidence="2 3">
    <name type="scientific">Bacillus mesophilum</name>
    <dbReference type="NCBI Taxonomy" id="1071718"/>
    <lineage>
        <taxon>Bacteria</taxon>
        <taxon>Bacillati</taxon>
        <taxon>Bacillota</taxon>
        <taxon>Bacilli</taxon>
        <taxon>Bacillales</taxon>
        <taxon>Bacillaceae</taxon>
        <taxon>Bacillus</taxon>
    </lineage>
</organism>
<keyword evidence="1" id="KW-1133">Transmembrane helix</keyword>
<dbReference type="RefSeq" id="WP_151573737.1">
    <property type="nucleotide sequence ID" value="NZ_WBOT01000003.1"/>
</dbReference>
<dbReference type="InterPro" id="IPR025441">
    <property type="entry name" value="DUF4181"/>
</dbReference>
<keyword evidence="1" id="KW-0812">Transmembrane</keyword>
<comment type="caution">
    <text evidence="2">The sequence shown here is derived from an EMBL/GenBank/DDBJ whole genome shotgun (WGS) entry which is preliminary data.</text>
</comment>
<dbReference type="Proteomes" id="UP000441354">
    <property type="component" value="Unassembled WGS sequence"/>
</dbReference>
<name>A0A7V7UV14_9BACI</name>
<proteinExistence type="predicted"/>
<keyword evidence="1" id="KW-0472">Membrane</keyword>
<reference evidence="2 3" key="1">
    <citation type="journal article" date="2014" name="Arch. Microbiol.">
        <title>Bacillus mesophilum sp. nov., strain IITR-54T, a novel 4-chlorobiphenyl dechlorinating bacterium.</title>
        <authorList>
            <person name="Manickam N."/>
            <person name="Singh N.K."/>
            <person name="Bajaj A."/>
            <person name="Kumar R.M."/>
            <person name="Kaur G."/>
            <person name="Kaur N."/>
            <person name="Bala M."/>
            <person name="Kumar A."/>
            <person name="Mayilraj S."/>
        </authorList>
    </citation>
    <scope>NUCLEOTIDE SEQUENCE [LARGE SCALE GENOMIC DNA]</scope>
    <source>
        <strain evidence="2 3">IITR-54</strain>
    </source>
</reference>
<feature type="transmembrane region" description="Helical" evidence="1">
    <location>
        <begin position="67"/>
        <end position="88"/>
    </location>
</feature>
<gene>
    <name evidence="2" type="ORF">F7732_09965</name>
</gene>
<evidence type="ECO:0000256" key="1">
    <source>
        <dbReference type="SAM" id="Phobius"/>
    </source>
</evidence>
<dbReference type="OrthoDB" id="2626526at2"/>
<sequence>MDNLIILPLIVILLSLSHLLLRKLFFGNEKAEREYGAVKADLIGKPLLFLMMIMICSLFIEENMIEWFFIAVVITTMGFQTFIDWKYLKGSKQYILSLAVGILGVGLVVVLM</sequence>
<feature type="transmembrane region" description="Helical" evidence="1">
    <location>
        <begin position="43"/>
        <end position="60"/>
    </location>
</feature>
<accession>A0A7V7UV14</accession>
<dbReference type="Pfam" id="PF13789">
    <property type="entry name" value="DUF4181"/>
    <property type="match status" value="1"/>
</dbReference>
<dbReference type="EMBL" id="WBOT01000003">
    <property type="protein sequence ID" value="KAB2332422.1"/>
    <property type="molecule type" value="Genomic_DNA"/>
</dbReference>
<dbReference type="AlphaFoldDB" id="A0A7V7UV14"/>
<protein>
    <submittedName>
        <fullName evidence="2">DUF4181 domain-containing protein</fullName>
    </submittedName>
</protein>
<feature type="transmembrane region" description="Helical" evidence="1">
    <location>
        <begin position="94"/>
        <end position="111"/>
    </location>
</feature>
<evidence type="ECO:0000313" key="3">
    <source>
        <dbReference type="Proteomes" id="UP000441354"/>
    </source>
</evidence>